<dbReference type="InterPro" id="IPR047122">
    <property type="entry name" value="Trans-enoyl_RdTase-like"/>
</dbReference>
<feature type="domain" description="Enoyl reductase (ER)" evidence="6">
    <location>
        <begin position="11"/>
        <end position="348"/>
    </location>
</feature>
<dbReference type="SUPFAM" id="SSF51735">
    <property type="entry name" value="NAD(P)-binding Rossmann-fold domains"/>
    <property type="match status" value="1"/>
</dbReference>
<dbReference type="GeneID" id="66986617"/>
<dbReference type="EMBL" id="AP024423">
    <property type="protein sequence ID" value="BCR92268.1"/>
    <property type="molecule type" value="Genomic_DNA"/>
</dbReference>
<name>A0A7R7ZRW9_ASPCH</name>
<comment type="subunit">
    <text evidence="2">Monomer.</text>
</comment>
<proteinExistence type="inferred from homology"/>
<dbReference type="GO" id="GO:0000166">
    <property type="term" value="F:nucleotide binding"/>
    <property type="evidence" value="ECO:0007669"/>
    <property type="project" value="UniProtKB-KW"/>
</dbReference>
<evidence type="ECO:0000313" key="8">
    <source>
        <dbReference type="Proteomes" id="UP000637239"/>
    </source>
</evidence>
<evidence type="ECO:0000256" key="1">
    <source>
        <dbReference type="ARBA" id="ARBA00008072"/>
    </source>
</evidence>
<dbReference type="PANTHER" id="PTHR45348">
    <property type="entry name" value="HYPOTHETICAL OXIDOREDUCTASE (EUROFUNG)"/>
    <property type="match status" value="1"/>
</dbReference>
<dbReference type="SMART" id="SM00829">
    <property type="entry name" value="PKS_ER"/>
    <property type="match status" value="1"/>
</dbReference>
<dbReference type="InterPro" id="IPR013149">
    <property type="entry name" value="ADH-like_C"/>
</dbReference>
<accession>A0A7R7ZRW9</accession>
<dbReference type="AlphaFoldDB" id="A0A7R7ZRW9"/>
<keyword evidence="4" id="KW-0521">NADP</keyword>
<dbReference type="KEGG" id="ache:ACHE_80168A"/>
<evidence type="ECO:0000256" key="2">
    <source>
        <dbReference type="ARBA" id="ARBA00011245"/>
    </source>
</evidence>
<dbReference type="Pfam" id="PF08240">
    <property type="entry name" value="ADH_N"/>
    <property type="match status" value="1"/>
</dbReference>
<dbReference type="InterPro" id="IPR011032">
    <property type="entry name" value="GroES-like_sf"/>
</dbReference>
<dbReference type="Proteomes" id="UP000637239">
    <property type="component" value="Chromosome 8"/>
</dbReference>
<dbReference type="InterPro" id="IPR036291">
    <property type="entry name" value="NAD(P)-bd_dom_sf"/>
</dbReference>
<keyword evidence="8" id="KW-1185">Reference proteome</keyword>
<gene>
    <name evidence="7" type="ORF">ACHE_80168A</name>
</gene>
<evidence type="ECO:0000259" key="6">
    <source>
        <dbReference type="SMART" id="SM00829"/>
    </source>
</evidence>
<evidence type="ECO:0000256" key="3">
    <source>
        <dbReference type="ARBA" id="ARBA00022741"/>
    </source>
</evidence>
<sequence length="351" mass="37373">MRVSLQNALVGTTDGVIGISHSMPIPEVFGNRVLIKVKAVSVNPVDSKMAGAYITPGAIAGCDVAGVVDKLGPDVTHAKVGDRVCTSVMGMNPLNPTVGAFAEYTTALDTLLLKLPPSMSFEQGASLPTSFFTAGLSLFHSLDLPGRPLEPSSKPTTVLVYGGSSATGTAAIQLLKLAGFDIVTTCSPHNFDLVRGYGAGTVFDYNAPDCASQIRKHTRNGLKYALDCISTMSSMQFCYQALGRSGGKYTALEPYPESISQTRNIVKADWILALQILGHEIAWPEPHRRPADAAVIEFGAAWAVTLNRLLEEGVIQLHPLIIRDGGLGKVLEGVYDVQSKRISAKKVVYSL</sequence>
<dbReference type="Gene3D" id="3.40.50.720">
    <property type="entry name" value="NAD(P)-binding Rossmann-like Domain"/>
    <property type="match status" value="1"/>
</dbReference>
<evidence type="ECO:0000256" key="5">
    <source>
        <dbReference type="ARBA" id="ARBA00023002"/>
    </source>
</evidence>
<dbReference type="CDD" id="cd08249">
    <property type="entry name" value="enoyl_reductase_like"/>
    <property type="match status" value="1"/>
</dbReference>
<comment type="similarity">
    <text evidence="1">Belongs to the zinc-containing alcohol dehydrogenase family.</text>
</comment>
<dbReference type="PANTHER" id="PTHR45348:SF1">
    <property type="entry name" value="TRANS-ENOYL REDUCTASE STHE"/>
    <property type="match status" value="1"/>
</dbReference>
<dbReference type="Pfam" id="PF00107">
    <property type="entry name" value="ADH_zinc_N"/>
    <property type="match status" value="1"/>
</dbReference>
<evidence type="ECO:0000313" key="7">
    <source>
        <dbReference type="EMBL" id="BCR92268.1"/>
    </source>
</evidence>
<dbReference type="SUPFAM" id="SSF50129">
    <property type="entry name" value="GroES-like"/>
    <property type="match status" value="1"/>
</dbReference>
<dbReference type="InterPro" id="IPR020843">
    <property type="entry name" value="ER"/>
</dbReference>
<keyword evidence="3" id="KW-0547">Nucleotide-binding</keyword>
<reference evidence="7" key="2">
    <citation type="submission" date="2021-02" db="EMBL/GenBank/DDBJ databases">
        <title>Aspergillus chevalieri M1 genome sequence.</title>
        <authorList>
            <person name="Kadooka C."/>
            <person name="Mori K."/>
            <person name="Futagami T."/>
        </authorList>
    </citation>
    <scope>NUCLEOTIDE SEQUENCE</scope>
    <source>
        <strain evidence="7">M1</strain>
    </source>
</reference>
<reference evidence="7" key="1">
    <citation type="submission" date="2021-01" db="EMBL/GenBank/DDBJ databases">
        <authorList>
            <consortium name="Aspergillus chevalieri M1 genome sequencing consortium"/>
            <person name="Kazuki M."/>
            <person name="Futagami T."/>
        </authorList>
    </citation>
    <scope>NUCLEOTIDE SEQUENCE</scope>
    <source>
        <strain evidence="7">M1</strain>
    </source>
</reference>
<protein>
    <submittedName>
        <fullName evidence="7">Putative secondary metabolism biosynthetic enzyme</fullName>
    </submittedName>
</protein>
<evidence type="ECO:0000256" key="4">
    <source>
        <dbReference type="ARBA" id="ARBA00022857"/>
    </source>
</evidence>
<organism evidence="7 8">
    <name type="scientific">Aspergillus chevalieri</name>
    <name type="common">Eurotium chevalieri</name>
    <dbReference type="NCBI Taxonomy" id="182096"/>
    <lineage>
        <taxon>Eukaryota</taxon>
        <taxon>Fungi</taxon>
        <taxon>Dikarya</taxon>
        <taxon>Ascomycota</taxon>
        <taxon>Pezizomycotina</taxon>
        <taxon>Eurotiomycetes</taxon>
        <taxon>Eurotiomycetidae</taxon>
        <taxon>Eurotiales</taxon>
        <taxon>Aspergillaceae</taxon>
        <taxon>Aspergillus</taxon>
        <taxon>Aspergillus subgen. Aspergillus</taxon>
    </lineage>
</organism>
<dbReference type="Gene3D" id="3.90.180.10">
    <property type="entry name" value="Medium-chain alcohol dehydrogenases, catalytic domain"/>
    <property type="match status" value="1"/>
</dbReference>
<keyword evidence="5" id="KW-0560">Oxidoreductase</keyword>
<dbReference type="GO" id="GO:0016651">
    <property type="term" value="F:oxidoreductase activity, acting on NAD(P)H"/>
    <property type="evidence" value="ECO:0007669"/>
    <property type="project" value="InterPro"/>
</dbReference>
<dbReference type="RefSeq" id="XP_043140781.1">
    <property type="nucleotide sequence ID" value="XM_043283509.1"/>
</dbReference>
<dbReference type="InterPro" id="IPR013154">
    <property type="entry name" value="ADH-like_N"/>
</dbReference>